<evidence type="ECO:0000313" key="3">
    <source>
        <dbReference type="Proteomes" id="UP000283374"/>
    </source>
</evidence>
<dbReference type="OrthoDB" id="3243290at2"/>
<evidence type="ECO:0000259" key="1">
    <source>
        <dbReference type="Pfam" id="PF13460"/>
    </source>
</evidence>
<feature type="domain" description="NAD(P)-binding" evidence="1">
    <location>
        <begin position="10"/>
        <end position="168"/>
    </location>
</feature>
<dbReference type="EMBL" id="QWKP01000200">
    <property type="protein sequence ID" value="RHA39937.1"/>
    <property type="molecule type" value="Genomic_DNA"/>
</dbReference>
<dbReference type="Gene3D" id="3.40.50.720">
    <property type="entry name" value="NAD(P)-binding Rossmann-like Domain"/>
    <property type="match status" value="1"/>
</dbReference>
<evidence type="ECO:0000313" key="2">
    <source>
        <dbReference type="EMBL" id="RHA39937.1"/>
    </source>
</evidence>
<gene>
    <name evidence="2" type="ORF">D1825_10985</name>
</gene>
<accession>A0A413RKN3</accession>
<dbReference type="PANTHER" id="PTHR43162">
    <property type="match status" value="1"/>
</dbReference>
<proteinExistence type="predicted"/>
<reference evidence="2 3" key="1">
    <citation type="submission" date="2018-08" db="EMBL/GenBank/DDBJ databases">
        <title>Cellulomonas rhizosphaerae sp. nov., a novel actinomycete isolated from soil.</title>
        <authorList>
            <person name="Tian Y."/>
        </authorList>
    </citation>
    <scope>NUCLEOTIDE SEQUENCE [LARGE SCALE GENOMIC DNA]</scope>
    <source>
        <strain evidence="2 3">NEAU-TCZ24</strain>
    </source>
</reference>
<organism evidence="2 3">
    <name type="scientific">Cellulomonas rhizosphaerae</name>
    <dbReference type="NCBI Taxonomy" id="2293719"/>
    <lineage>
        <taxon>Bacteria</taxon>
        <taxon>Bacillati</taxon>
        <taxon>Actinomycetota</taxon>
        <taxon>Actinomycetes</taxon>
        <taxon>Micrococcales</taxon>
        <taxon>Cellulomonadaceae</taxon>
        <taxon>Cellulomonas</taxon>
    </lineage>
</organism>
<comment type="caution">
    <text evidence="2">The sequence shown here is derived from an EMBL/GenBank/DDBJ whole genome shotgun (WGS) entry which is preliminary data.</text>
</comment>
<dbReference type="PANTHER" id="PTHR43162:SF1">
    <property type="entry name" value="PRESTALK A DIFFERENTIATION PROTEIN A"/>
    <property type="match status" value="1"/>
</dbReference>
<dbReference type="InterPro" id="IPR051604">
    <property type="entry name" value="Ergot_Alk_Oxidoreductase"/>
</dbReference>
<dbReference type="InterPro" id="IPR016040">
    <property type="entry name" value="NAD(P)-bd_dom"/>
</dbReference>
<dbReference type="InterPro" id="IPR036291">
    <property type="entry name" value="NAD(P)-bd_dom_sf"/>
</dbReference>
<name>A0A413RKN3_9CELL</name>
<dbReference type="SUPFAM" id="SSF51735">
    <property type="entry name" value="NAD(P)-binding Rossmann-fold domains"/>
    <property type="match status" value="1"/>
</dbReference>
<dbReference type="AlphaFoldDB" id="A0A413RKN3"/>
<keyword evidence="3" id="KW-1185">Reference proteome</keyword>
<protein>
    <submittedName>
        <fullName evidence="2">NmrA family transcriptional regulator</fullName>
    </submittedName>
</protein>
<dbReference type="Gene3D" id="3.90.25.10">
    <property type="entry name" value="UDP-galactose 4-epimerase, domain 1"/>
    <property type="match status" value="1"/>
</dbReference>
<dbReference type="RefSeq" id="WP_118767468.1">
    <property type="nucleotide sequence ID" value="NZ_QWKP01000200.1"/>
</dbReference>
<dbReference type="Pfam" id="PF13460">
    <property type="entry name" value="NAD_binding_10"/>
    <property type="match status" value="1"/>
</dbReference>
<dbReference type="Proteomes" id="UP000283374">
    <property type="component" value="Unassembled WGS sequence"/>
</dbReference>
<sequence length="262" mass="28000">MSTHTHLVIGATGKTGRRVTDRLLTAGHTVRAVSRGTTPRFDWEDPATWPAALAGIDRAYVTYVPDLAAPGAPATITAFTQAAIDAGVQRLVLLSGRGEHGAETCEQIVATSGLEFTLIRASWFTENFTEGHLVDSVREGMIALPAGSAREPFVSVDDIADVAVAALVEDHHVGHLYEVTGPRLLSFDEAAEALSATYLPITSDEFRVAMSEIAGPEYAEMLTALCEEVFDGRNESIRHGVQEALGRAPRDFADVLATVSRG</sequence>